<dbReference type="STRING" id="1963862.B4O97_07965"/>
<accession>A0A1Y1S0I6</accession>
<name>A0A1Y1S0I6_9SPIO</name>
<protein>
    <recommendedName>
        <fullName evidence="3">DUF4230 domain-containing protein</fullName>
    </recommendedName>
</protein>
<gene>
    <name evidence="1" type="ORF">B4O97_07965</name>
</gene>
<reference evidence="1 2" key="1">
    <citation type="submission" date="2017-03" db="EMBL/GenBank/DDBJ databases">
        <title>Draft Genome sequence of Marispirochaeta sp. strain JC444.</title>
        <authorList>
            <person name="Shivani Y."/>
            <person name="Subhash Y."/>
            <person name="Sasikala C."/>
            <person name="Ramana C."/>
        </authorList>
    </citation>
    <scope>NUCLEOTIDE SEQUENCE [LARGE SCALE GENOMIC DNA]</scope>
    <source>
        <strain evidence="1 2">JC444</strain>
    </source>
</reference>
<proteinExistence type="predicted"/>
<comment type="caution">
    <text evidence="1">The sequence shown here is derived from an EMBL/GenBank/DDBJ whole genome shotgun (WGS) entry which is preliminary data.</text>
</comment>
<evidence type="ECO:0000313" key="1">
    <source>
        <dbReference type="EMBL" id="ORC35995.1"/>
    </source>
</evidence>
<dbReference type="RefSeq" id="WP_083049825.1">
    <property type="nucleotide sequence ID" value="NZ_MWQY01000007.1"/>
</dbReference>
<dbReference type="Proteomes" id="UP000192343">
    <property type="component" value="Unassembled WGS sequence"/>
</dbReference>
<keyword evidence="2" id="KW-1185">Reference proteome</keyword>
<evidence type="ECO:0008006" key="3">
    <source>
        <dbReference type="Google" id="ProtNLM"/>
    </source>
</evidence>
<evidence type="ECO:0000313" key="2">
    <source>
        <dbReference type="Proteomes" id="UP000192343"/>
    </source>
</evidence>
<dbReference type="EMBL" id="MWQY01000007">
    <property type="protein sequence ID" value="ORC35995.1"/>
    <property type="molecule type" value="Genomic_DNA"/>
</dbReference>
<dbReference type="AlphaFoldDB" id="A0A1Y1S0I6"/>
<dbReference type="OrthoDB" id="368480at2"/>
<sequence length="233" mass="27532">MKRIRRLIFLLLLALILAGGAFLFYRFDPFDWDLSLVKRSRVHARETLLTEVRGVYRLNTVELVHKTVFPYDFMPPDPDWWQVFHAAEVGEPDPKEQELLEFYRFCESIGIDLLSRDPGFAVVTLVARAGFELEGFPLEENLLWNESRLVIRLPEPEITEIIVQDPATGRYPYPGLEISPENWKRLTEYITLRIDSFTDEKELIRRARQRGEEFIRRLAEPRGFSYIEFDYSE</sequence>
<organism evidence="1 2">
    <name type="scientific">Marispirochaeta aestuarii</name>
    <dbReference type="NCBI Taxonomy" id="1963862"/>
    <lineage>
        <taxon>Bacteria</taxon>
        <taxon>Pseudomonadati</taxon>
        <taxon>Spirochaetota</taxon>
        <taxon>Spirochaetia</taxon>
        <taxon>Spirochaetales</taxon>
        <taxon>Spirochaetaceae</taxon>
        <taxon>Marispirochaeta</taxon>
    </lineage>
</organism>